<dbReference type="WBParaSite" id="Csp11.Scaffold608.g5818.t2">
    <property type="protein sequence ID" value="Csp11.Scaffold608.g5818.t2"/>
    <property type="gene ID" value="Csp11.Scaffold608.g5818"/>
</dbReference>
<dbReference type="PANTHER" id="PTHR21662">
    <property type="entry name" value="RECEPTOR PROTEIN-TYROSINE KINASE"/>
    <property type="match status" value="1"/>
</dbReference>
<feature type="compositionally biased region" description="Basic and acidic residues" evidence="1">
    <location>
        <begin position="325"/>
        <end position="339"/>
    </location>
</feature>
<protein>
    <submittedName>
        <fullName evidence="5">Recep_L_domain domain-containing protein</fullName>
    </submittedName>
</protein>
<feature type="region of interest" description="Disordered" evidence="1">
    <location>
        <begin position="322"/>
        <end position="360"/>
    </location>
</feature>
<feature type="signal peptide" evidence="2">
    <location>
        <begin position="1"/>
        <end position="24"/>
    </location>
</feature>
<evidence type="ECO:0000256" key="1">
    <source>
        <dbReference type="SAM" id="MobiDB-lite"/>
    </source>
</evidence>
<evidence type="ECO:0000256" key="2">
    <source>
        <dbReference type="SAM" id="SignalP"/>
    </source>
</evidence>
<dbReference type="SUPFAM" id="SSF52058">
    <property type="entry name" value="L domain-like"/>
    <property type="match status" value="1"/>
</dbReference>
<dbReference type="InterPro" id="IPR053079">
    <property type="entry name" value="SPS2_domain"/>
</dbReference>
<feature type="chain" id="PRO_5009307522" evidence="2">
    <location>
        <begin position="25"/>
        <end position="360"/>
    </location>
</feature>
<keyword evidence="4" id="KW-1185">Reference proteome</keyword>
<dbReference type="AlphaFoldDB" id="A0A1I7TGX2"/>
<dbReference type="eggNOG" id="ENOG502TJ1J">
    <property type="taxonomic scope" value="Eukaryota"/>
</dbReference>
<evidence type="ECO:0000259" key="3">
    <source>
        <dbReference type="Pfam" id="PF01030"/>
    </source>
</evidence>
<name>A0A1I7TGX2_9PELO</name>
<reference evidence="5" key="1">
    <citation type="submission" date="2016-11" db="UniProtKB">
        <authorList>
            <consortium name="WormBaseParasite"/>
        </authorList>
    </citation>
    <scope>IDENTIFICATION</scope>
</reference>
<keyword evidence="2" id="KW-0732">Signal</keyword>
<feature type="region of interest" description="Disordered" evidence="1">
    <location>
        <begin position="155"/>
        <end position="233"/>
    </location>
</feature>
<feature type="compositionally biased region" description="Basic residues" evidence="1">
    <location>
        <begin position="343"/>
        <end position="352"/>
    </location>
</feature>
<feature type="domain" description="Receptor L-domain" evidence="3">
    <location>
        <begin position="49"/>
        <end position="121"/>
    </location>
</feature>
<evidence type="ECO:0000313" key="5">
    <source>
        <dbReference type="WBParaSite" id="Csp11.Scaffold608.g5818.t2"/>
    </source>
</evidence>
<feature type="compositionally biased region" description="Polar residues" evidence="1">
    <location>
        <begin position="155"/>
        <end position="164"/>
    </location>
</feature>
<dbReference type="Pfam" id="PF01030">
    <property type="entry name" value="Recep_L_domain"/>
    <property type="match status" value="1"/>
</dbReference>
<accession>A0A1I7TGX2</accession>
<organism evidence="4 5">
    <name type="scientific">Caenorhabditis tropicalis</name>
    <dbReference type="NCBI Taxonomy" id="1561998"/>
    <lineage>
        <taxon>Eukaryota</taxon>
        <taxon>Metazoa</taxon>
        <taxon>Ecdysozoa</taxon>
        <taxon>Nematoda</taxon>
        <taxon>Chromadorea</taxon>
        <taxon>Rhabditida</taxon>
        <taxon>Rhabditina</taxon>
        <taxon>Rhabditomorpha</taxon>
        <taxon>Rhabditoidea</taxon>
        <taxon>Rhabditidae</taxon>
        <taxon>Peloderinae</taxon>
        <taxon>Caenorhabditis</taxon>
    </lineage>
</organism>
<dbReference type="InterPro" id="IPR000494">
    <property type="entry name" value="Rcpt_L-dom"/>
</dbReference>
<proteinExistence type="predicted"/>
<dbReference type="PANTHER" id="PTHR21662:SF54">
    <property type="entry name" value="PEPTIDASE_M1 DOMAIN-CONTAINING PROTEIN-RELATED"/>
    <property type="match status" value="1"/>
</dbReference>
<feature type="compositionally biased region" description="Basic and acidic residues" evidence="1">
    <location>
        <begin position="165"/>
        <end position="233"/>
    </location>
</feature>
<evidence type="ECO:0000313" key="4">
    <source>
        <dbReference type="Proteomes" id="UP000095282"/>
    </source>
</evidence>
<dbReference type="Proteomes" id="UP000095282">
    <property type="component" value="Unplaced"/>
</dbReference>
<sequence>MLLIRMKYIVQLVLLFSFITRIDSQKVCPGMDIKDLEKDCNIIDTKPLVFKGDLDDKEVYEKMSTVESITAGVEIIKTSVQEFKYLSNVIEIRNPNGPAILFRQNKNLKRINLQSLTVLEANGETLQFDDDKFASNAFKDIESPKVKTLKMSTYASTPCSSDNSTPHKESPNRGIEQRGEGVRGSGEKAKSGGDRASKRIESEKSVEKPKSHRVADKKAEEKEKSKEKKIEKKEEPIAKKDLCPHGNILRRDPNSYKWWLIEENCEICKSKVRAAQAARANEPPFVPSTDIMKDYEYRFPLDLVLLACAVVKIQPKVLNNLPDVVSDKPELKDGKEKAPGKGKAPKSAKKASKGGDNKRG</sequence>